<dbReference type="Gene3D" id="1.25.40.10">
    <property type="entry name" value="Tetratricopeptide repeat domain"/>
    <property type="match status" value="1"/>
</dbReference>
<dbReference type="RefSeq" id="YP_010155934.1">
    <property type="nucleotide sequence ID" value="NC_057222.1"/>
</dbReference>
<evidence type="ECO:0000313" key="2">
    <source>
        <dbReference type="EMBL" id="QQY85350.1"/>
    </source>
</evidence>
<proteinExistence type="predicted"/>
<dbReference type="SUPFAM" id="SSF48452">
    <property type="entry name" value="TPR-like"/>
    <property type="match status" value="1"/>
</dbReference>
<keyword evidence="1" id="KW-1133">Transmembrane helix</keyword>
<reference evidence="2" key="1">
    <citation type="submission" date="2020-11" db="EMBL/GenBank/DDBJ databases">
        <title>Complete plastid genome of Cumathamnion serrulatum (Ceramiales, Florideophyceae, Rhodophyta).</title>
        <authorList>
            <person name="Kim H."/>
            <person name="Yoon H.S."/>
        </authorList>
    </citation>
    <scope>NUCLEOTIDE SEQUENCE</scope>
</reference>
<keyword evidence="1" id="KW-0472">Membrane</keyword>
<dbReference type="GeneID" id="67159682"/>
<dbReference type="EMBL" id="MW292565">
    <property type="protein sequence ID" value="QQY85350.1"/>
    <property type="molecule type" value="Genomic_DNA"/>
</dbReference>
<dbReference type="InterPro" id="IPR011990">
    <property type="entry name" value="TPR-like_helical_dom_sf"/>
</dbReference>
<keyword evidence="2" id="KW-0934">Plastid</keyword>
<gene>
    <name evidence="2" type="primary">ycf37</name>
</gene>
<sequence length="158" mass="18862">MNNNLVLFYLYIVITLLLLVPLCYLISIQLFKIIYSTIFSYLNYNLYLLNFNIVDSNKSIKFFNLYIQEKQWFLCISMLELVYEKEAHSNIILLSNLAYCYKSLNLWQIAEYYYLKALFYSPSNLSILNNLSNLYMISNNINKAEKINRRILLLKNNV</sequence>
<accession>A0A7U1AR21</accession>
<protein>
    <submittedName>
        <fullName evidence="2">Putative chloroplast RF37</fullName>
    </submittedName>
</protein>
<keyword evidence="1" id="KW-0812">Transmembrane</keyword>
<organism evidence="2">
    <name type="scientific">Cumathamnion serrulatum</name>
    <dbReference type="NCBI Taxonomy" id="1206573"/>
    <lineage>
        <taxon>Eukaryota</taxon>
        <taxon>Rhodophyta</taxon>
        <taxon>Florideophyceae</taxon>
        <taxon>Rhodymeniophycidae</taxon>
        <taxon>Ceramiales</taxon>
        <taxon>Delesseriaceae</taxon>
        <taxon>Cumathamnion</taxon>
    </lineage>
</organism>
<evidence type="ECO:0000256" key="1">
    <source>
        <dbReference type="SAM" id="Phobius"/>
    </source>
</evidence>
<name>A0A7U1AR21_9FLOR</name>
<dbReference type="AlphaFoldDB" id="A0A7U1AR21"/>
<geneLocation type="plastid" evidence="2"/>
<feature type="transmembrane region" description="Helical" evidence="1">
    <location>
        <begin position="6"/>
        <end position="26"/>
    </location>
</feature>